<protein>
    <submittedName>
        <fullName evidence="2">tRNA A-37 threonylcarbamoyl transferase component Bud32</fullName>
    </submittedName>
</protein>
<comment type="caution">
    <text evidence="2">The sequence shown here is derived from an EMBL/GenBank/DDBJ whole genome shotgun (WGS) entry which is preliminary data.</text>
</comment>
<evidence type="ECO:0000313" key="2">
    <source>
        <dbReference type="EMBL" id="MDQ0645196.1"/>
    </source>
</evidence>
<evidence type="ECO:0000313" key="3">
    <source>
        <dbReference type="Proteomes" id="UP001239085"/>
    </source>
</evidence>
<evidence type="ECO:0000259" key="1">
    <source>
        <dbReference type="Pfam" id="PF01636"/>
    </source>
</evidence>
<dbReference type="GO" id="GO:0016740">
    <property type="term" value="F:transferase activity"/>
    <property type="evidence" value="ECO:0007669"/>
    <property type="project" value="UniProtKB-KW"/>
</dbReference>
<reference evidence="2 3" key="1">
    <citation type="submission" date="2023-07" db="EMBL/GenBank/DDBJ databases">
        <title>Comparative genomics of wheat-associated soil bacteria to identify genetic determinants of phenazine resistance.</title>
        <authorList>
            <person name="Mouncey N."/>
        </authorList>
    </citation>
    <scope>NUCLEOTIDE SEQUENCE [LARGE SCALE GENOMIC DNA]</scope>
    <source>
        <strain evidence="2 3">W2I7</strain>
    </source>
</reference>
<accession>A0ABU0PCY7</accession>
<dbReference type="InterPro" id="IPR011009">
    <property type="entry name" value="Kinase-like_dom_sf"/>
</dbReference>
<gene>
    <name evidence="2" type="ORF">QFZ46_003356</name>
</gene>
<dbReference type="SUPFAM" id="SSF56112">
    <property type="entry name" value="Protein kinase-like (PK-like)"/>
    <property type="match status" value="1"/>
</dbReference>
<proteinExistence type="predicted"/>
<dbReference type="RefSeq" id="WP_307363357.1">
    <property type="nucleotide sequence ID" value="NZ_JAUSXK010000001.1"/>
</dbReference>
<dbReference type="InterPro" id="IPR002575">
    <property type="entry name" value="Aminoglycoside_PTrfase"/>
</dbReference>
<organism evidence="2 3">
    <name type="scientific">Microbacterium murale</name>
    <dbReference type="NCBI Taxonomy" id="1081040"/>
    <lineage>
        <taxon>Bacteria</taxon>
        <taxon>Bacillati</taxon>
        <taxon>Actinomycetota</taxon>
        <taxon>Actinomycetes</taxon>
        <taxon>Micrococcales</taxon>
        <taxon>Microbacteriaceae</taxon>
        <taxon>Microbacterium</taxon>
    </lineage>
</organism>
<dbReference type="Proteomes" id="UP001239085">
    <property type="component" value="Unassembled WGS sequence"/>
</dbReference>
<name>A0ABU0PCY7_9MICO</name>
<keyword evidence="2" id="KW-0808">Transferase</keyword>
<dbReference type="Pfam" id="PF01636">
    <property type="entry name" value="APH"/>
    <property type="match status" value="1"/>
</dbReference>
<feature type="domain" description="Aminoglycoside phosphotransferase" evidence="1">
    <location>
        <begin position="81"/>
        <end position="247"/>
    </location>
</feature>
<keyword evidence="3" id="KW-1185">Reference proteome</keyword>
<dbReference type="Gene3D" id="3.90.1200.10">
    <property type="match status" value="1"/>
</dbReference>
<sequence length="284" mass="32394">MSGWHLDRLNPAQVAWVEARLREPRLVSDMSWNLIESIVLRLRTSSGDEVVVKAGDSTNHHIDREIAAHPTYTQPLTSTGHAARMLDAFPEQRVMLLDYLPGHLLEGTDAELQPDAYAQAGSLLRRLHTQTSREDDEYEERTTARALSWFDRPHRLDADAEREARRILEADSAPMVSVVPTHGDWQPRNWLIDEGTVRVIDFGRFAFRPAATDLVRLAAKQWRGRPDLEHAFLDGYGEDPRDQERWRLHELREAIGTACWAYQVGDEAFEAEGHRMLADALAAF</sequence>
<dbReference type="EMBL" id="JAUSXK010000001">
    <property type="protein sequence ID" value="MDQ0645196.1"/>
    <property type="molecule type" value="Genomic_DNA"/>
</dbReference>